<sequence length="227" mass="25327">MLLFEDEVLDSSLLVNFIDETMELFEQLLLLLLEVLELLETHFILPLNLLGSFIEVSNGSLSLLQLLHDFIMLLLLFLEFIHLFIGLGQGLDDLVVFLLLVHLLLLLVTVLLLSISKLILQLLDDIEVGVGDVIVEDLNSSIFVSVLLRQLTDSSVLLFLNLLDFVLPLVLHLLSEVEHLMLVLEVDLVADSLELLAELRLLLVLLLVQGVEVLVVADLLLLGGNLD</sequence>
<protein>
    <submittedName>
        <fullName evidence="2">Uncharacterized protein</fullName>
    </submittedName>
</protein>
<organism evidence="2">
    <name type="scientific">Strombidium inclinatum</name>
    <dbReference type="NCBI Taxonomy" id="197538"/>
    <lineage>
        <taxon>Eukaryota</taxon>
        <taxon>Sar</taxon>
        <taxon>Alveolata</taxon>
        <taxon>Ciliophora</taxon>
        <taxon>Intramacronucleata</taxon>
        <taxon>Spirotrichea</taxon>
        <taxon>Oligotrichia</taxon>
        <taxon>Strombidiidae</taxon>
        <taxon>Strombidium</taxon>
    </lineage>
</organism>
<evidence type="ECO:0000256" key="1">
    <source>
        <dbReference type="SAM" id="Phobius"/>
    </source>
</evidence>
<name>A0A7S3IZQ6_9SPIT</name>
<feature type="transmembrane region" description="Helical" evidence="1">
    <location>
        <begin position="201"/>
        <end position="222"/>
    </location>
</feature>
<keyword evidence="1" id="KW-1133">Transmembrane helix</keyword>
<feature type="transmembrane region" description="Helical" evidence="1">
    <location>
        <begin position="156"/>
        <end position="174"/>
    </location>
</feature>
<feature type="transmembrane region" description="Helical" evidence="1">
    <location>
        <begin position="94"/>
        <end position="113"/>
    </location>
</feature>
<keyword evidence="1" id="KW-0472">Membrane</keyword>
<feature type="transmembrane region" description="Helical" evidence="1">
    <location>
        <begin position="66"/>
        <end position="88"/>
    </location>
</feature>
<dbReference type="EMBL" id="HBIH01038506">
    <property type="protein sequence ID" value="CAE0334907.1"/>
    <property type="molecule type" value="Transcribed_RNA"/>
</dbReference>
<evidence type="ECO:0000313" key="2">
    <source>
        <dbReference type="EMBL" id="CAE0334907.1"/>
    </source>
</evidence>
<proteinExistence type="predicted"/>
<dbReference type="AlphaFoldDB" id="A0A7S3IZQ6"/>
<accession>A0A7S3IZQ6</accession>
<reference evidence="2" key="1">
    <citation type="submission" date="2021-01" db="EMBL/GenBank/DDBJ databases">
        <authorList>
            <person name="Corre E."/>
            <person name="Pelletier E."/>
            <person name="Niang G."/>
            <person name="Scheremetjew M."/>
            <person name="Finn R."/>
            <person name="Kale V."/>
            <person name="Holt S."/>
            <person name="Cochrane G."/>
            <person name="Meng A."/>
            <person name="Brown T."/>
            <person name="Cohen L."/>
        </authorList>
    </citation>
    <scope>NUCLEOTIDE SEQUENCE</scope>
    <source>
        <strain evidence="2">S3</strain>
    </source>
</reference>
<gene>
    <name evidence="2" type="ORF">SINC0208_LOCUS15546</name>
</gene>
<keyword evidence="1" id="KW-0812">Transmembrane</keyword>